<dbReference type="PANTHER" id="PTHR43755:SF1">
    <property type="entry name" value="FAD-DEPENDENT PYRIDINE NUCLEOTIDE-DISULPHIDE OXIDOREDUCTASE"/>
    <property type="match status" value="1"/>
</dbReference>
<dbReference type="InterPro" id="IPR052541">
    <property type="entry name" value="SQRD"/>
</dbReference>
<protein>
    <recommendedName>
        <fullName evidence="1">FAD/NAD(P)-binding domain-containing protein</fullName>
    </recommendedName>
</protein>
<dbReference type="SUPFAM" id="SSF51905">
    <property type="entry name" value="FAD/NAD(P)-binding domain"/>
    <property type="match status" value="2"/>
</dbReference>
<evidence type="ECO:0000313" key="2">
    <source>
        <dbReference type="EMBL" id="OWJ54894.1"/>
    </source>
</evidence>
<dbReference type="AlphaFoldDB" id="A0A211YPP1"/>
<feature type="domain" description="FAD/NAD(P)-binding" evidence="1">
    <location>
        <begin position="8"/>
        <end position="249"/>
    </location>
</feature>
<gene>
    <name evidence="2" type="ORF">Pdsh_04090</name>
</gene>
<dbReference type="Pfam" id="PF07992">
    <property type="entry name" value="Pyr_redox_2"/>
    <property type="match status" value="1"/>
</dbReference>
<organism evidence="2 3">
    <name type="scientific">Pyrodictium delaneyi</name>
    <dbReference type="NCBI Taxonomy" id="1273541"/>
    <lineage>
        <taxon>Archaea</taxon>
        <taxon>Thermoproteota</taxon>
        <taxon>Thermoprotei</taxon>
        <taxon>Desulfurococcales</taxon>
        <taxon>Pyrodictiaceae</taxon>
        <taxon>Pyrodictium</taxon>
    </lineage>
</organism>
<dbReference type="EMBL" id="NCQP01000002">
    <property type="protein sequence ID" value="OWJ54894.1"/>
    <property type="molecule type" value="Genomic_DNA"/>
</dbReference>
<dbReference type="Gene3D" id="3.50.50.60">
    <property type="entry name" value="FAD/NAD(P)-binding domain"/>
    <property type="match status" value="2"/>
</dbReference>
<dbReference type="InterPro" id="IPR036188">
    <property type="entry name" value="FAD/NAD-bd_sf"/>
</dbReference>
<dbReference type="InterPro" id="IPR023753">
    <property type="entry name" value="FAD/NAD-binding_dom"/>
</dbReference>
<evidence type="ECO:0000259" key="1">
    <source>
        <dbReference type="Pfam" id="PF07992"/>
    </source>
</evidence>
<evidence type="ECO:0000313" key="3">
    <source>
        <dbReference type="Proteomes" id="UP000196694"/>
    </source>
</evidence>
<proteinExistence type="predicted"/>
<reference evidence="2 3" key="1">
    <citation type="submission" date="2017-05" db="EMBL/GenBank/DDBJ databases">
        <title>The draft genome of the hyperthermophilic archaeon 'Pyrodictium delaneyi strain Hulk', an iron and nitrate reducer, reveals the capacity for sulfate reduction.</title>
        <authorList>
            <person name="Demey L.M."/>
            <person name="Miller C."/>
            <person name="Manzella M."/>
            <person name="Reguera G."/>
            <person name="Kashefi K."/>
        </authorList>
    </citation>
    <scope>NUCLEOTIDE SEQUENCE [LARGE SCALE GENOMIC DNA]</scope>
    <source>
        <strain evidence="2 3">Hulk</strain>
    </source>
</reference>
<name>A0A211YPP1_9CREN</name>
<sequence>MVNILTKKILVLGGGTGGYMAARKLAETARKQKLDIEVTMLTDSPWHEFQPLFADVAFNTATPEETRAPVENIGRKFGPRVVVEKAVRIDAANRVVETEKGNKYSYDYLVVSLGVKYGWKAYPGLAENGVHNYTLEGAVEMAKELARFRGGRIVILVPETPHRCGMYPYEAATQLAETMKNRGINAEIVLMTKDAKPLAPLGPDISRVWKEKMDELGIEMIQHNGLQEVDGQRQLVRAGNVEEKYDLLIKIPPSRLPDVLADSEGFQLKGDPRWAPARGKDFRHPSYDDVFMVGEHSMPAVGLPTAGIPVHFAAEYAAEQIISEVTGGYPVAGYVKTMTCVGYFGTSGFAGTCEIGYDESTGRRKFVCYTVSTSPIIRLMKEAFYKSWIAALK</sequence>
<comment type="caution">
    <text evidence="2">The sequence shown here is derived from an EMBL/GenBank/DDBJ whole genome shotgun (WGS) entry which is preliminary data.</text>
</comment>
<dbReference type="GO" id="GO:0016491">
    <property type="term" value="F:oxidoreductase activity"/>
    <property type="evidence" value="ECO:0007669"/>
    <property type="project" value="InterPro"/>
</dbReference>
<keyword evidence="3" id="KW-1185">Reference proteome</keyword>
<dbReference type="PANTHER" id="PTHR43755">
    <property type="match status" value="1"/>
</dbReference>
<accession>A0A211YPP1</accession>
<dbReference type="Proteomes" id="UP000196694">
    <property type="component" value="Unassembled WGS sequence"/>
</dbReference>